<dbReference type="EC" id="3.1.3.62" evidence="4"/>
<comment type="similarity">
    <text evidence="2">Belongs to the histidine acid phosphatase family. MINPP1 subfamily.</text>
</comment>
<dbReference type="PANTHER" id="PTHR20963:SF8">
    <property type="entry name" value="MULTIPLE INOSITOL POLYPHOSPHATE PHOSPHATASE 1"/>
    <property type="match status" value="1"/>
</dbReference>
<evidence type="ECO:0000256" key="3">
    <source>
        <dbReference type="ARBA" id="ARBA00012976"/>
    </source>
</evidence>
<keyword evidence="6" id="KW-0732">Signal</keyword>
<organism evidence="14 15">
    <name type="scientific">Phocaeicola vulgatus</name>
    <name type="common">Bacteroides vulgatus</name>
    <dbReference type="NCBI Taxonomy" id="821"/>
    <lineage>
        <taxon>Bacteria</taxon>
        <taxon>Pseudomonadati</taxon>
        <taxon>Bacteroidota</taxon>
        <taxon>Bacteroidia</taxon>
        <taxon>Bacteroidales</taxon>
        <taxon>Bacteroidaceae</taxon>
        <taxon>Phocaeicola</taxon>
    </lineage>
</organism>
<dbReference type="Gene3D" id="3.40.50.1240">
    <property type="entry name" value="Phosphoglycerate mutase-like"/>
    <property type="match status" value="1"/>
</dbReference>
<dbReference type="InterPro" id="IPR029033">
    <property type="entry name" value="His_PPase_superfam"/>
</dbReference>
<dbReference type="Proteomes" id="UP000460950">
    <property type="component" value="Unassembled WGS sequence"/>
</dbReference>
<dbReference type="InterPro" id="IPR000560">
    <property type="entry name" value="His_Pase_clade-2"/>
</dbReference>
<keyword evidence="8" id="KW-0472">Membrane</keyword>
<evidence type="ECO:0000313" key="15">
    <source>
        <dbReference type="Proteomes" id="UP000460950"/>
    </source>
</evidence>
<evidence type="ECO:0000256" key="2">
    <source>
        <dbReference type="ARBA" id="ARBA00008422"/>
    </source>
</evidence>
<dbReference type="CDD" id="cd07061">
    <property type="entry name" value="HP_HAP_like"/>
    <property type="match status" value="1"/>
</dbReference>
<evidence type="ECO:0000256" key="8">
    <source>
        <dbReference type="ARBA" id="ARBA00023136"/>
    </source>
</evidence>
<proteinExistence type="inferred from homology"/>
<evidence type="ECO:0000313" key="14">
    <source>
        <dbReference type="EMBL" id="MSS48238.1"/>
    </source>
</evidence>
<evidence type="ECO:0000256" key="7">
    <source>
        <dbReference type="ARBA" id="ARBA00022801"/>
    </source>
</evidence>
<comment type="catalytic activity">
    <reaction evidence="11">
        <text>1D-myo-inositol 1,2,4,5,6-pentakisphosphate + H2O = 1D-myo-inositol 1,2,5,6-tetrakisphosphate + phosphate</text>
        <dbReference type="Rhea" id="RHEA:77115"/>
        <dbReference type="ChEBI" id="CHEBI:15377"/>
        <dbReference type="ChEBI" id="CHEBI:43474"/>
        <dbReference type="ChEBI" id="CHEBI:57798"/>
        <dbReference type="ChEBI" id="CHEBI:195535"/>
        <dbReference type="EC" id="3.1.3.62"/>
    </reaction>
    <physiologicalReaction direction="left-to-right" evidence="11">
        <dbReference type="Rhea" id="RHEA:77116"/>
    </physiologicalReaction>
</comment>
<sequence length="436" mass="50209">MNKVKSLFCICIAAMGMQNTNAQTRAELEIRENPQLATGKYLAYEAPTTPLTLAPEGYVPCYISTYARHGSRYLTGIDKYEPALTIMEEAEKNNGLTDVGKKTLKILRRLAEVAKDRYGELTPKGARQHQGLARRMFENYPEIFVDGAHIDARSTYKTRAFLSMAAACVELKGLNPKLNITTDASQHDVYFIKYKNPIYSDSCQHNADSVFAEAEKRFVHPERIMKVLFKPEYVSKVKNPGKLECDLFEYHGISQSSDNMPDLSFLFNEKELFDLWQLNNFEWYYEQGPSPLSGGKMPNLARNLLRNIVEAADTALVSEKPCATLRFGHDTNLAPLVALMNIDWFNHSTADWDSIPQYYQTYRMIPMCGNLQLIFFRKKDSNDILVKTLLNEREVHLTGIETDCFPFYHWSELRRRWIKLTDEIYLPVLPERFEID</sequence>
<evidence type="ECO:0000256" key="6">
    <source>
        <dbReference type="ARBA" id="ARBA00022729"/>
    </source>
</evidence>
<protein>
    <recommendedName>
        <fullName evidence="5">Multiple inositol polyphosphate phosphatase 1</fullName>
        <ecNumber evidence="4">3.1.3.62</ecNumber>
        <ecNumber evidence="3">3.1.3.80</ecNumber>
    </recommendedName>
    <alternativeName>
        <fullName evidence="9">2,3-bisphosphoglycerate 3-phosphatase</fullName>
    </alternativeName>
</protein>
<dbReference type="SUPFAM" id="SSF53254">
    <property type="entry name" value="Phosphoglycerate mutase-like"/>
    <property type="match status" value="1"/>
</dbReference>
<comment type="catalytic activity">
    <reaction evidence="13">
        <text>(2R)-2,3-bisphosphoglycerate + H2O = (2R)-2-phosphoglycerate + phosphate</text>
        <dbReference type="Rhea" id="RHEA:27381"/>
        <dbReference type="ChEBI" id="CHEBI:15377"/>
        <dbReference type="ChEBI" id="CHEBI:43474"/>
        <dbReference type="ChEBI" id="CHEBI:58248"/>
        <dbReference type="ChEBI" id="CHEBI:58289"/>
        <dbReference type="EC" id="3.1.3.80"/>
    </reaction>
    <physiologicalReaction direction="left-to-right" evidence="13">
        <dbReference type="Rhea" id="RHEA:27382"/>
    </physiologicalReaction>
</comment>
<evidence type="ECO:0000256" key="10">
    <source>
        <dbReference type="ARBA" id="ARBA00043668"/>
    </source>
</evidence>
<dbReference type="EC" id="3.1.3.80" evidence="3"/>
<dbReference type="PANTHER" id="PTHR20963">
    <property type="entry name" value="MULTIPLE INOSITOL POLYPHOSPHATE PHOSPHATASE-RELATED"/>
    <property type="match status" value="1"/>
</dbReference>
<keyword evidence="7" id="KW-0378">Hydrolase</keyword>
<evidence type="ECO:0000256" key="12">
    <source>
        <dbReference type="ARBA" id="ARBA00043691"/>
    </source>
</evidence>
<dbReference type="GO" id="GO:0016020">
    <property type="term" value="C:membrane"/>
    <property type="evidence" value="ECO:0007669"/>
    <property type="project" value="UniProtKB-SubCell"/>
</dbReference>
<evidence type="ECO:0000256" key="13">
    <source>
        <dbReference type="ARBA" id="ARBA00043832"/>
    </source>
</evidence>
<evidence type="ECO:0000256" key="9">
    <source>
        <dbReference type="ARBA" id="ARBA00031642"/>
    </source>
</evidence>
<reference evidence="14 15" key="1">
    <citation type="submission" date="2019-09" db="EMBL/GenBank/DDBJ databases">
        <title>In-depth cultivation of the pig gut microbiome towards novel bacterial diversity and tailored functional studies.</title>
        <authorList>
            <person name="Wylensek D."/>
            <person name="Hitch T.C.A."/>
            <person name="Clavel T."/>
        </authorList>
    </citation>
    <scope>NUCLEOTIDE SEQUENCE [LARGE SCALE GENOMIC DNA]</scope>
    <source>
        <strain evidence="14 15">WCA-389-WT-3C</strain>
    </source>
</reference>
<comment type="catalytic activity">
    <reaction evidence="12">
        <text>1D-myo-inositol hexakisphosphate + H2O = 1D-myo-inositol 1,2,4,5,6-pentakisphosphate + phosphate</text>
        <dbReference type="Rhea" id="RHEA:16989"/>
        <dbReference type="ChEBI" id="CHEBI:15377"/>
        <dbReference type="ChEBI" id="CHEBI:43474"/>
        <dbReference type="ChEBI" id="CHEBI:57798"/>
        <dbReference type="ChEBI" id="CHEBI:58130"/>
        <dbReference type="EC" id="3.1.3.62"/>
    </reaction>
    <physiologicalReaction direction="left-to-right" evidence="12">
        <dbReference type="Rhea" id="RHEA:16990"/>
    </physiologicalReaction>
</comment>
<dbReference type="RefSeq" id="WP_154577302.1">
    <property type="nucleotide sequence ID" value="NZ_VULU01000011.1"/>
</dbReference>
<evidence type="ECO:0000256" key="4">
    <source>
        <dbReference type="ARBA" id="ARBA00013040"/>
    </source>
</evidence>
<evidence type="ECO:0000256" key="11">
    <source>
        <dbReference type="ARBA" id="ARBA00043671"/>
    </source>
</evidence>
<evidence type="ECO:0000256" key="5">
    <source>
        <dbReference type="ARBA" id="ARBA00018097"/>
    </source>
</evidence>
<name>A0A7K0JF89_PHOVU</name>
<dbReference type="EMBL" id="VULU01000011">
    <property type="protein sequence ID" value="MSS48238.1"/>
    <property type="molecule type" value="Genomic_DNA"/>
</dbReference>
<dbReference type="Pfam" id="PF00328">
    <property type="entry name" value="His_Phos_2"/>
    <property type="match status" value="1"/>
</dbReference>
<comment type="catalytic activity">
    <reaction evidence="10">
        <text>1D-myo-inositol 1,2,5,6-tetrakisphosphate + H2O = 1D-myo-inositol 1,2,6-trisphosphate + phosphate</text>
        <dbReference type="Rhea" id="RHEA:77119"/>
        <dbReference type="ChEBI" id="CHEBI:15377"/>
        <dbReference type="ChEBI" id="CHEBI:43474"/>
        <dbReference type="ChEBI" id="CHEBI:195535"/>
        <dbReference type="ChEBI" id="CHEBI:195537"/>
        <dbReference type="EC" id="3.1.3.62"/>
    </reaction>
    <physiologicalReaction direction="left-to-right" evidence="10">
        <dbReference type="Rhea" id="RHEA:77120"/>
    </physiologicalReaction>
</comment>
<comment type="caution">
    <text evidence="14">The sequence shown here is derived from an EMBL/GenBank/DDBJ whole genome shotgun (WGS) entry which is preliminary data.</text>
</comment>
<evidence type="ECO:0000256" key="1">
    <source>
        <dbReference type="ARBA" id="ARBA00004370"/>
    </source>
</evidence>
<dbReference type="AlphaFoldDB" id="A0A7K0JF89"/>
<comment type="subcellular location">
    <subcellularLocation>
        <location evidence="1">Membrane</location>
    </subcellularLocation>
</comment>
<accession>A0A7K0JF89</accession>
<dbReference type="GO" id="GO:0034417">
    <property type="term" value="F:bisphosphoglycerate 3-phosphatase activity"/>
    <property type="evidence" value="ECO:0007669"/>
    <property type="project" value="UniProtKB-EC"/>
</dbReference>
<gene>
    <name evidence="14" type="ORF">FYJ30_07895</name>
</gene>